<gene>
    <name evidence="5" type="ORF">BYL167_LOCUS5641</name>
    <name evidence="4" type="ORF">CJN711_LOCUS37183</name>
    <name evidence="6" type="ORF">GIL414_LOCUS5841</name>
    <name evidence="3" type="ORF">KQP761_LOCUS8760</name>
</gene>
<name>A0A816C1X8_9BILA</name>
<dbReference type="EMBL" id="CAJOBH010001305">
    <property type="protein sequence ID" value="CAF3847112.1"/>
    <property type="molecule type" value="Genomic_DNA"/>
</dbReference>
<dbReference type="InterPro" id="IPR018816">
    <property type="entry name" value="Cactin_central"/>
</dbReference>
<evidence type="ECO:0000313" key="5">
    <source>
        <dbReference type="EMBL" id="CAF3847112.1"/>
    </source>
</evidence>
<feature type="region of interest" description="Disordered" evidence="1">
    <location>
        <begin position="147"/>
        <end position="171"/>
    </location>
</feature>
<protein>
    <recommendedName>
        <fullName evidence="2">Splicing factor cactin central domain-containing protein</fullName>
    </recommendedName>
</protein>
<dbReference type="EMBL" id="CAJNOV010018024">
    <property type="protein sequence ID" value="CAF1615795.1"/>
    <property type="molecule type" value="Genomic_DNA"/>
</dbReference>
<organism evidence="4 7">
    <name type="scientific">Rotaria magnacalcarata</name>
    <dbReference type="NCBI Taxonomy" id="392030"/>
    <lineage>
        <taxon>Eukaryota</taxon>
        <taxon>Metazoa</taxon>
        <taxon>Spiralia</taxon>
        <taxon>Gnathifera</taxon>
        <taxon>Rotifera</taxon>
        <taxon>Eurotatoria</taxon>
        <taxon>Bdelloidea</taxon>
        <taxon>Philodinida</taxon>
        <taxon>Philodinidae</taxon>
        <taxon>Rotaria</taxon>
    </lineage>
</organism>
<dbReference type="Proteomes" id="UP000681967">
    <property type="component" value="Unassembled WGS sequence"/>
</dbReference>
<dbReference type="EMBL" id="CAJOBJ010001592">
    <property type="protein sequence ID" value="CAF3886924.1"/>
    <property type="molecule type" value="Genomic_DNA"/>
</dbReference>
<proteinExistence type="predicted"/>
<dbReference type="OrthoDB" id="265955at2759"/>
<dbReference type="Proteomes" id="UP000663834">
    <property type="component" value="Unassembled WGS sequence"/>
</dbReference>
<evidence type="ECO:0000259" key="2">
    <source>
        <dbReference type="Pfam" id="PF10312"/>
    </source>
</evidence>
<feature type="domain" description="Splicing factor cactin central" evidence="2">
    <location>
        <begin position="18"/>
        <end position="147"/>
    </location>
</feature>
<evidence type="ECO:0000313" key="7">
    <source>
        <dbReference type="Proteomes" id="UP000663855"/>
    </source>
</evidence>
<dbReference type="AlphaFoldDB" id="A0A816C1X8"/>
<feature type="compositionally biased region" description="Polar residues" evidence="1">
    <location>
        <begin position="161"/>
        <end position="171"/>
    </location>
</feature>
<dbReference type="Proteomes" id="UP000663855">
    <property type="component" value="Unassembled WGS sequence"/>
</dbReference>
<accession>A0A816C1X8</accession>
<evidence type="ECO:0000313" key="4">
    <source>
        <dbReference type="EMBL" id="CAF1615795.1"/>
    </source>
</evidence>
<evidence type="ECO:0000256" key="1">
    <source>
        <dbReference type="SAM" id="MobiDB-lite"/>
    </source>
</evidence>
<dbReference type="EMBL" id="CAJNOW010003443">
    <property type="protein sequence ID" value="CAF1381980.1"/>
    <property type="molecule type" value="Genomic_DNA"/>
</dbReference>
<evidence type="ECO:0000313" key="6">
    <source>
        <dbReference type="EMBL" id="CAF3886924.1"/>
    </source>
</evidence>
<sequence>MKNPFSNRNASKLRKAVVEQHDQLIKEEASFIYNKILLRAKVRINENRAKPIDILIYHVKDHDENLAIELYEPLTYLKKLLAQDLEELLTDIHDYINKEIQQNELKNRLSNNEARSEGINSAVIVGVLETLKNKTIRQLEELEQSINGDGVSPVHRPPVTGSPSTGNRFTW</sequence>
<dbReference type="Pfam" id="PF10312">
    <property type="entry name" value="Cactin_mid"/>
    <property type="match status" value="1"/>
</dbReference>
<dbReference type="Proteomes" id="UP000681720">
    <property type="component" value="Unassembled WGS sequence"/>
</dbReference>
<reference evidence="4" key="1">
    <citation type="submission" date="2021-02" db="EMBL/GenBank/DDBJ databases">
        <authorList>
            <person name="Nowell W R."/>
        </authorList>
    </citation>
    <scope>NUCLEOTIDE SEQUENCE</scope>
</reference>
<evidence type="ECO:0000313" key="3">
    <source>
        <dbReference type="EMBL" id="CAF1381980.1"/>
    </source>
</evidence>
<comment type="caution">
    <text evidence="4">The sequence shown here is derived from an EMBL/GenBank/DDBJ whole genome shotgun (WGS) entry which is preliminary data.</text>
</comment>